<dbReference type="InterPro" id="IPR040982">
    <property type="entry name" value="DNA_pol3_finger"/>
</dbReference>
<keyword evidence="3 8" id="KW-0548">Nucleotidyltransferase</keyword>
<dbReference type="EC" id="2.7.7.7" evidence="1"/>
<keyword evidence="4" id="KW-0235">DNA replication</keyword>
<dbReference type="RefSeq" id="WP_168522331.1">
    <property type="nucleotide sequence ID" value="NZ_JAAXLS010000057.1"/>
</dbReference>
<dbReference type="SUPFAM" id="SSF89550">
    <property type="entry name" value="PHP domain-like"/>
    <property type="match status" value="1"/>
</dbReference>
<reference evidence="8 9" key="1">
    <citation type="submission" date="2020-04" db="EMBL/GenBank/DDBJ databases">
        <title>Novel species.</title>
        <authorList>
            <person name="Teo W.F.A."/>
            <person name="Lipun K."/>
            <person name="Srisuk N."/>
            <person name="Duangmal K."/>
        </authorList>
    </citation>
    <scope>NUCLEOTIDE SEQUENCE [LARGE SCALE GENOMIC DNA]</scope>
    <source>
        <strain evidence="8 9">K13G38</strain>
    </source>
</reference>
<accession>A0ABX1JF94</accession>
<dbReference type="InterPro" id="IPR041931">
    <property type="entry name" value="DNA_pol3_alpha_thumb_dom"/>
</dbReference>
<dbReference type="InterPro" id="IPR016195">
    <property type="entry name" value="Pol/histidinol_Pase-like"/>
</dbReference>
<dbReference type="PANTHER" id="PTHR32294:SF0">
    <property type="entry name" value="DNA POLYMERASE III SUBUNIT ALPHA"/>
    <property type="match status" value="1"/>
</dbReference>
<dbReference type="Pfam" id="PF02811">
    <property type="entry name" value="PHP"/>
    <property type="match status" value="1"/>
</dbReference>
<dbReference type="GO" id="GO:0003887">
    <property type="term" value="F:DNA-directed DNA polymerase activity"/>
    <property type="evidence" value="ECO:0007669"/>
    <property type="project" value="UniProtKB-EC"/>
</dbReference>
<evidence type="ECO:0000259" key="7">
    <source>
        <dbReference type="SMART" id="SM00481"/>
    </source>
</evidence>
<evidence type="ECO:0000256" key="2">
    <source>
        <dbReference type="ARBA" id="ARBA00022679"/>
    </source>
</evidence>
<feature type="domain" description="Polymerase/histidinol phosphatase N-terminal" evidence="7">
    <location>
        <begin position="7"/>
        <end position="74"/>
    </location>
</feature>
<evidence type="ECO:0000256" key="6">
    <source>
        <dbReference type="ARBA" id="ARBA00049244"/>
    </source>
</evidence>
<keyword evidence="2 8" id="KW-0808">Transferase</keyword>
<dbReference type="Gene3D" id="1.10.10.1600">
    <property type="entry name" value="Bacterial DNA polymerase III alpha subunit, thumb domain"/>
    <property type="match status" value="1"/>
</dbReference>
<dbReference type="Gene3D" id="3.20.20.140">
    <property type="entry name" value="Metal-dependent hydrolases"/>
    <property type="match status" value="1"/>
</dbReference>
<gene>
    <name evidence="8" type="primary">dnaE</name>
    <name evidence="8" type="ORF">HFP15_37050</name>
</gene>
<dbReference type="PANTHER" id="PTHR32294">
    <property type="entry name" value="DNA POLYMERASE III SUBUNIT ALPHA"/>
    <property type="match status" value="1"/>
</dbReference>
<organism evidence="8 9">
    <name type="scientific">Amycolatopsis acididurans</name>
    <dbReference type="NCBI Taxonomy" id="2724524"/>
    <lineage>
        <taxon>Bacteria</taxon>
        <taxon>Bacillati</taxon>
        <taxon>Actinomycetota</taxon>
        <taxon>Actinomycetes</taxon>
        <taxon>Pseudonocardiales</taxon>
        <taxon>Pseudonocardiaceae</taxon>
        <taxon>Amycolatopsis</taxon>
    </lineage>
</organism>
<keyword evidence="9" id="KW-1185">Reference proteome</keyword>
<dbReference type="InterPro" id="IPR003141">
    <property type="entry name" value="Pol/His_phosphatase_N"/>
</dbReference>
<dbReference type="CDD" id="cd04485">
    <property type="entry name" value="DnaE_OBF"/>
    <property type="match status" value="1"/>
</dbReference>
<dbReference type="InterPro" id="IPR011708">
    <property type="entry name" value="DNA_pol3_alpha_NTPase_dom"/>
</dbReference>
<evidence type="ECO:0000256" key="3">
    <source>
        <dbReference type="ARBA" id="ARBA00022695"/>
    </source>
</evidence>
<dbReference type="NCBIfam" id="NF004226">
    <property type="entry name" value="PRK05673.1"/>
    <property type="match status" value="1"/>
</dbReference>
<dbReference type="InterPro" id="IPR004013">
    <property type="entry name" value="PHP_dom"/>
</dbReference>
<protein>
    <recommendedName>
        <fullName evidence="1">DNA-directed DNA polymerase</fullName>
        <ecNumber evidence="1">2.7.7.7</ecNumber>
    </recommendedName>
</protein>
<dbReference type="SMART" id="SM00481">
    <property type="entry name" value="POLIIIAc"/>
    <property type="match status" value="1"/>
</dbReference>
<dbReference type="Proteomes" id="UP000715441">
    <property type="component" value="Unassembled WGS sequence"/>
</dbReference>
<dbReference type="CDD" id="cd12113">
    <property type="entry name" value="PHP_PolIIIA_DnaE3"/>
    <property type="match status" value="1"/>
</dbReference>
<keyword evidence="5" id="KW-0239">DNA-directed DNA polymerase</keyword>
<dbReference type="Pfam" id="PF07733">
    <property type="entry name" value="DNA_pol3_alpha"/>
    <property type="match status" value="1"/>
</dbReference>
<proteinExistence type="predicted"/>
<dbReference type="InterPro" id="IPR029460">
    <property type="entry name" value="DNAPol_HHH"/>
</dbReference>
<name>A0ABX1JF94_9PSEU</name>
<dbReference type="Pfam" id="PF14579">
    <property type="entry name" value="HHH_6"/>
    <property type="match status" value="1"/>
</dbReference>
<evidence type="ECO:0000256" key="4">
    <source>
        <dbReference type="ARBA" id="ARBA00022705"/>
    </source>
</evidence>
<dbReference type="Gene3D" id="1.10.150.870">
    <property type="match status" value="1"/>
</dbReference>
<sequence>MSNDSFVHLHVHTEYSMLDGAAKIAPLFAEAARLEMPAVGMTDHGNMYGADEFYQQARKAGLKPIIGIEAYIAPESRFHKKPVFWGQANQRGADEYGEGGDVSGGGAYTHMTMLAENATGLRNLFKLSSLASMQGYYRKPRMDRELIAENHEGIIATTGCPSGEVQTRLRLGQKAEAVQAAADYRDIFGPDNFFLELMDHGLPIERSVREGLLEIGKQLNLRPLATNDSHYVTKDQADSHSALLCVQSGKTLNDPNRFKFDGDGYYLKSAADMREYWDSEVPGACDSTLLIAERVQSYEDVYTHKDRMPVFGVPDGHDEASWLRAEVAEGMKWRFPEGAPEGYEERIEKELDVIIGKGFPAYFLVVADLINYARSVGIRVGPGRGSAAGSLVAYVLGITNLDPIPQKLLFERFLNPERVSMPDIDIDFDDRRRGEMVRYATEKYGADRVAQVITFGTIKTKAAIKDSARVHFGQPGYSIADRISKALPPPIMAKDIPLSGIVNPEHERYGEAAEVRTLVETDEEVKTIFETARGLEGLIRNAGVHACAVIMSSEPLMDAIPLWQRDDGSIITGWDYPSCEAIGLLKMDFLGLRNLTVIGDAIDNIKANRGEDVDLDTLGVDDPETYKLLSRGDTLGVFQLDGGPMRDLLRRMQPTVFDDIVAVGALYRPGPMGMNAHNDYADRKNGRQQVKPIHPELEEPLKEILADTYGLIVYQEQIMHIAQKVAGYTMGRADVLRRAMGKKKKEVLDKEFEGFHAGMRSNGFSDEAIQALWDTILPFAGYAFNKSHAAAYGLVSYWTAYLKANYTAEYMAALLTSVGDNKDKSAVYLSECRRLGVKVLPPDVNESGQRFAAVGEAIRFGMGAVRNVGANVVESIIKTREEKGKYSSFTDFLDKSELVACNKRVIESLIKAGGFDSLGATRLAMIQVHEDAVDAVVPLKRQEAMGQFDLFGFGGDESAEPAPSSSPLAHLKFTEEEWPRKQLLAYEREMLGLYVSAHPLDGAERILRKHAPRPIAAILDNPPKEGELIISGLITSLERRVNKKGEPWAICTVEDMDAALEVLFFPKSYAMFSADLIEDNAVLVKGRVNWREDKMSVFGGGLVPLDLSEVGNGEDEPPLVLNCSAEKLDKSVVGELKQTLLAHKGETPVRLKLIGRQRETVFALYDYPVKVTSMLMGELKGIPGITAGT</sequence>
<dbReference type="EMBL" id="JAAXLS010000057">
    <property type="protein sequence ID" value="NKQ58472.1"/>
    <property type="molecule type" value="Genomic_DNA"/>
</dbReference>
<dbReference type="NCBIfam" id="TIGR00594">
    <property type="entry name" value="polc"/>
    <property type="match status" value="1"/>
</dbReference>
<evidence type="ECO:0000313" key="9">
    <source>
        <dbReference type="Proteomes" id="UP000715441"/>
    </source>
</evidence>
<comment type="caution">
    <text evidence="8">The sequence shown here is derived from an EMBL/GenBank/DDBJ whole genome shotgun (WGS) entry which is preliminary data.</text>
</comment>
<evidence type="ECO:0000256" key="1">
    <source>
        <dbReference type="ARBA" id="ARBA00012417"/>
    </source>
</evidence>
<dbReference type="Pfam" id="PF17657">
    <property type="entry name" value="DNA_pol3_finger"/>
    <property type="match status" value="1"/>
</dbReference>
<evidence type="ECO:0000313" key="8">
    <source>
        <dbReference type="EMBL" id="NKQ58472.1"/>
    </source>
</evidence>
<evidence type="ECO:0000256" key="5">
    <source>
        <dbReference type="ARBA" id="ARBA00022932"/>
    </source>
</evidence>
<comment type="catalytic activity">
    <reaction evidence="6">
        <text>DNA(n) + a 2'-deoxyribonucleoside 5'-triphosphate = DNA(n+1) + diphosphate</text>
        <dbReference type="Rhea" id="RHEA:22508"/>
        <dbReference type="Rhea" id="RHEA-COMP:17339"/>
        <dbReference type="Rhea" id="RHEA-COMP:17340"/>
        <dbReference type="ChEBI" id="CHEBI:33019"/>
        <dbReference type="ChEBI" id="CHEBI:61560"/>
        <dbReference type="ChEBI" id="CHEBI:173112"/>
        <dbReference type="EC" id="2.7.7.7"/>
    </reaction>
</comment>
<dbReference type="InterPro" id="IPR004805">
    <property type="entry name" value="DnaE2/DnaE/PolC"/>
</dbReference>